<feature type="transmembrane region" description="Helical" evidence="1">
    <location>
        <begin position="27"/>
        <end position="48"/>
    </location>
</feature>
<reference evidence="3 4" key="1">
    <citation type="journal article" date="2016" name="ISME J.">
        <title>Chasing the elusive Euryarchaeota class WSA2: genomes reveal a uniquely fastidious methyl-reducing methanogen.</title>
        <authorList>
            <person name="Nobu M.K."/>
            <person name="Narihiro T."/>
            <person name="Kuroda K."/>
            <person name="Mei R."/>
            <person name="Liu W.T."/>
        </authorList>
    </citation>
    <scope>NUCLEOTIDE SEQUENCE [LARGE SCALE GENOMIC DNA]</scope>
    <source>
        <strain evidence="2">ADurb1013_Bin02101</strain>
        <strain evidence="3">ADurb1213_Bin02801</strain>
    </source>
</reference>
<name>A0A150JLU7_9EURY</name>
<dbReference type="EMBL" id="LNJE01000005">
    <property type="protein sequence ID" value="KYC58078.1"/>
    <property type="molecule type" value="Genomic_DNA"/>
</dbReference>
<dbReference type="EMBL" id="LNJB01000006">
    <property type="protein sequence ID" value="KYC54873.1"/>
    <property type="molecule type" value="Genomic_DNA"/>
</dbReference>
<gene>
    <name evidence="2" type="ORF">AN188_00668</name>
    <name evidence="3" type="ORF">APG09_00580</name>
</gene>
<accession>A0A150JCA1</accession>
<keyword evidence="1" id="KW-1133">Transmembrane helix</keyword>
<proteinExistence type="predicted"/>
<dbReference type="Proteomes" id="UP000092420">
    <property type="component" value="Unassembled WGS sequence"/>
</dbReference>
<evidence type="ECO:0000313" key="4">
    <source>
        <dbReference type="Proteomes" id="UP000092420"/>
    </source>
</evidence>
<evidence type="ECO:0000313" key="2">
    <source>
        <dbReference type="EMBL" id="KYC54873.1"/>
    </source>
</evidence>
<organism evidence="3">
    <name type="scientific">Candidatus Methanofastidiosum methylothiophilum</name>
    <dbReference type="NCBI Taxonomy" id="1705564"/>
    <lineage>
        <taxon>Archaea</taxon>
        <taxon>Methanobacteriati</taxon>
        <taxon>Methanobacteriota</taxon>
        <taxon>Stenosarchaea group</taxon>
        <taxon>Candidatus Methanofastidiosia</taxon>
        <taxon>Candidatus Methanofastidiosales</taxon>
        <taxon>Candidatus Methanofastidiosaceae</taxon>
        <taxon>Candidatus Methanofastidiosum</taxon>
    </lineage>
</organism>
<accession>A0A150JLU7</accession>
<comment type="caution">
    <text evidence="3">The sequence shown here is derived from an EMBL/GenBank/DDBJ whole genome shotgun (WGS) entry which is preliminary data.</text>
</comment>
<evidence type="ECO:0000313" key="3">
    <source>
        <dbReference type="EMBL" id="KYC58078.1"/>
    </source>
</evidence>
<evidence type="ECO:0000256" key="1">
    <source>
        <dbReference type="SAM" id="Phobius"/>
    </source>
</evidence>
<keyword evidence="1" id="KW-0812">Transmembrane</keyword>
<accession>A0A150JH54</accession>
<sequence length="55" mass="6213">MNYKLLLGCLCVGTSLSVLYYRLANRISTNFLDIAISVLTLVVGVYFISKVRKRN</sequence>
<dbReference type="AlphaFoldDB" id="A0A150JLU7"/>
<protein>
    <submittedName>
        <fullName evidence="3">Uncharacterized protein</fullName>
    </submittedName>
</protein>
<keyword evidence="1" id="KW-0472">Membrane</keyword>